<proteinExistence type="inferred from homology"/>
<dbReference type="EMBL" id="CP074371">
    <property type="protein sequence ID" value="QVI23916.1"/>
    <property type="molecule type" value="Genomic_DNA"/>
</dbReference>
<evidence type="ECO:0000313" key="5">
    <source>
        <dbReference type="Proteomes" id="UP000683310"/>
    </source>
</evidence>
<sequence>MTASHPAPADVPAAGIGTPGFDRILEVSPGVRAEALLNVTGTLPFFDSHFPRRPILPGVLLTESMIALAVLAAGDPLLRLRAAEGLRFRRFVTPGDQVHITVEKVSADADPAESVWRATAKVDGKVVAAIKNLRLVRGPIAAADGDSAAAIVREAANGLVPEVKS</sequence>
<dbReference type="PANTHER" id="PTHR30272">
    <property type="entry name" value="3-HYDROXYACYL-[ACYL-CARRIER-PROTEIN] DEHYDRATASE"/>
    <property type="match status" value="1"/>
</dbReference>
<reference evidence="4 5" key="1">
    <citation type="submission" date="2021-04" db="EMBL/GenBank/DDBJ databases">
        <title>Nocardia tengchongensis.</title>
        <authorList>
            <person name="Zhuang k."/>
            <person name="Ran Y."/>
            <person name="Li W."/>
        </authorList>
    </citation>
    <scope>NUCLEOTIDE SEQUENCE [LARGE SCALE GENOMIC DNA]</scope>
    <source>
        <strain evidence="4 5">CFH S0057</strain>
    </source>
</reference>
<keyword evidence="2" id="KW-0456">Lyase</keyword>
<organism evidence="4 5">
    <name type="scientific">Nocardia tengchongensis</name>
    <dbReference type="NCBI Taxonomy" id="2055889"/>
    <lineage>
        <taxon>Bacteria</taxon>
        <taxon>Bacillati</taxon>
        <taxon>Actinomycetota</taxon>
        <taxon>Actinomycetes</taxon>
        <taxon>Mycobacteriales</taxon>
        <taxon>Nocardiaceae</taxon>
        <taxon>Nocardia</taxon>
    </lineage>
</organism>
<keyword evidence="5" id="KW-1185">Reference proteome</keyword>
<dbReference type="PANTHER" id="PTHR30272:SF1">
    <property type="entry name" value="3-HYDROXYACYL-[ACYL-CARRIER-PROTEIN] DEHYDRATASE"/>
    <property type="match status" value="1"/>
</dbReference>
<dbReference type="Gene3D" id="3.10.129.10">
    <property type="entry name" value="Hotdog Thioesterase"/>
    <property type="match status" value="1"/>
</dbReference>
<dbReference type="SUPFAM" id="SSF54637">
    <property type="entry name" value="Thioesterase/thiol ester dehydrase-isomerase"/>
    <property type="match status" value="1"/>
</dbReference>
<dbReference type="InterPro" id="IPR013114">
    <property type="entry name" value="FabA_FabZ"/>
</dbReference>
<feature type="domain" description="ApeI dehydratase-like" evidence="3">
    <location>
        <begin position="32"/>
        <end position="107"/>
    </location>
</feature>
<dbReference type="RefSeq" id="WP_213559983.1">
    <property type="nucleotide sequence ID" value="NZ_JBHZDI010000024.1"/>
</dbReference>
<name>A0ABX8CVJ1_9NOCA</name>
<evidence type="ECO:0000259" key="3">
    <source>
        <dbReference type="Pfam" id="PF22818"/>
    </source>
</evidence>
<gene>
    <name evidence="4" type="ORF">KHQ06_14575</name>
</gene>
<evidence type="ECO:0000256" key="2">
    <source>
        <dbReference type="ARBA" id="ARBA00023239"/>
    </source>
</evidence>
<evidence type="ECO:0000313" key="4">
    <source>
        <dbReference type="EMBL" id="QVI23916.1"/>
    </source>
</evidence>
<dbReference type="InterPro" id="IPR029069">
    <property type="entry name" value="HotDog_dom_sf"/>
</dbReference>
<dbReference type="Pfam" id="PF22818">
    <property type="entry name" value="ApeI-like"/>
    <property type="match status" value="1"/>
</dbReference>
<dbReference type="InterPro" id="IPR054545">
    <property type="entry name" value="ApeI-like"/>
</dbReference>
<protein>
    <recommendedName>
        <fullName evidence="3">ApeI dehydratase-like domain-containing protein</fullName>
    </recommendedName>
</protein>
<dbReference type="Proteomes" id="UP000683310">
    <property type="component" value="Chromosome"/>
</dbReference>
<accession>A0ABX8CVJ1</accession>
<comment type="similarity">
    <text evidence="1">Belongs to the thioester dehydratase family. FabZ subfamily.</text>
</comment>
<evidence type="ECO:0000256" key="1">
    <source>
        <dbReference type="ARBA" id="ARBA00009174"/>
    </source>
</evidence>